<feature type="transmembrane region" description="Helical" evidence="7">
    <location>
        <begin position="12"/>
        <end position="35"/>
    </location>
</feature>
<dbReference type="Proteomes" id="UP000198500">
    <property type="component" value="Unassembled WGS sequence"/>
</dbReference>
<dbReference type="PANTHER" id="PTHR33362:SF2">
    <property type="entry name" value="TRAP TRANSPORTER LARGE PERMEASE PROTEIN"/>
    <property type="match status" value="1"/>
</dbReference>
<keyword evidence="5 7" id="KW-1133">Transmembrane helix</keyword>
<feature type="transmembrane region" description="Helical" evidence="7">
    <location>
        <begin position="103"/>
        <end position="124"/>
    </location>
</feature>
<feature type="transmembrane region" description="Helical" evidence="7">
    <location>
        <begin position="271"/>
        <end position="293"/>
    </location>
</feature>
<feature type="transmembrane region" description="Helical" evidence="7">
    <location>
        <begin position="399"/>
        <end position="425"/>
    </location>
</feature>
<keyword evidence="10" id="KW-1185">Reference proteome</keyword>
<feature type="transmembrane region" description="Helical" evidence="7">
    <location>
        <begin position="216"/>
        <end position="235"/>
    </location>
</feature>
<dbReference type="InterPro" id="IPR010656">
    <property type="entry name" value="DctM"/>
</dbReference>
<feature type="transmembrane region" description="Helical" evidence="7">
    <location>
        <begin position="79"/>
        <end position="97"/>
    </location>
</feature>
<sequence>MTTALILLSGLAMIFINIPIAVALGSVSLIAMLVLQGPNSLLSFPIVMFDGSTKFPLIAIPLFILAGAIMNTGGISRRLIDFASALLGFIRGGLAMVNIGTSLFFAEISGSAVADVAALGSILMPAMKKKGYPASFTAAITSSSASLAIIIPPSIPMILYAAMADTSVVQLFVAGIVPGLVGGLLMMALAWYFAVRYKYPVEETFQLCRVWKTFKAAGLAFVLPLIILGGIFGGFMTATEGAALAVVAALVISFRYGELQWAKLRAAMVEGGVQTAVVMLLVASSALLGDFLTRAQLPQTLAAVISDFTNNKYAVLALLNIFLLLIGMILHSAAAIILTVPIVMPLVMMVGIDPVHFGMIVTLNLAIGQQTPPVASVLMTACSVAKADIWDVAKANVPFMILLFVLLLLVTYVPVIPMGLVELFYR</sequence>
<organism evidence="9 10">
    <name type="scientific">Aidingimonas halophila</name>
    <dbReference type="NCBI Taxonomy" id="574349"/>
    <lineage>
        <taxon>Bacteria</taxon>
        <taxon>Pseudomonadati</taxon>
        <taxon>Pseudomonadota</taxon>
        <taxon>Gammaproteobacteria</taxon>
        <taxon>Oceanospirillales</taxon>
        <taxon>Halomonadaceae</taxon>
        <taxon>Aidingimonas</taxon>
    </lineage>
</organism>
<evidence type="ECO:0000313" key="9">
    <source>
        <dbReference type="EMBL" id="SDW87755.1"/>
    </source>
</evidence>
<evidence type="ECO:0000256" key="4">
    <source>
        <dbReference type="ARBA" id="ARBA00022692"/>
    </source>
</evidence>
<evidence type="ECO:0000256" key="7">
    <source>
        <dbReference type="RuleBase" id="RU369079"/>
    </source>
</evidence>
<evidence type="ECO:0000256" key="2">
    <source>
        <dbReference type="ARBA" id="ARBA00022475"/>
    </source>
</evidence>
<keyword evidence="6 7" id="KW-0472">Membrane</keyword>
<feature type="transmembrane region" description="Helical" evidence="7">
    <location>
        <begin position="168"/>
        <end position="195"/>
    </location>
</feature>
<feature type="transmembrane region" description="Helical" evidence="7">
    <location>
        <begin position="346"/>
        <end position="367"/>
    </location>
</feature>
<dbReference type="STRING" id="574349.SAMN05443545_10398"/>
<dbReference type="AlphaFoldDB" id="A0A1H2X4K9"/>
<dbReference type="PANTHER" id="PTHR33362">
    <property type="entry name" value="SIALIC ACID TRAP TRANSPORTER PERMEASE PROTEIN SIAT-RELATED"/>
    <property type="match status" value="1"/>
</dbReference>
<dbReference type="InterPro" id="IPR004681">
    <property type="entry name" value="TRAP_DctM"/>
</dbReference>
<feature type="transmembrane region" description="Helical" evidence="7">
    <location>
        <begin position="241"/>
        <end position="259"/>
    </location>
</feature>
<dbReference type="Pfam" id="PF06808">
    <property type="entry name" value="DctM"/>
    <property type="match status" value="1"/>
</dbReference>
<gene>
    <name evidence="9" type="ORF">SAMN05443545_10398</name>
</gene>
<protein>
    <recommendedName>
        <fullName evidence="7">TRAP transporter large permease protein</fullName>
    </recommendedName>
</protein>
<dbReference type="PIRSF" id="PIRSF006066">
    <property type="entry name" value="HI0050"/>
    <property type="match status" value="1"/>
</dbReference>
<evidence type="ECO:0000256" key="1">
    <source>
        <dbReference type="ARBA" id="ARBA00004429"/>
    </source>
</evidence>
<dbReference type="GO" id="GO:0022857">
    <property type="term" value="F:transmembrane transporter activity"/>
    <property type="evidence" value="ECO:0007669"/>
    <property type="project" value="UniProtKB-UniRule"/>
</dbReference>
<comment type="subcellular location">
    <subcellularLocation>
        <location evidence="1 7">Cell inner membrane</location>
        <topology evidence="1 7">Multi-pass membrane protein</topology>
    </subcellularLocation>
</comment>
<dbReference type="GO" id="GO:0005886">
    <property type="term" value="C:plasma membrane"/>
    <property type="evidence" value="ECO:0007669"/>
    <property type="project" value="UniProtKB-SubCell"/>
</dbReference>
<evidence type="ECO:0000256" key="5">
    <source>
        <dbReference type="ARBA" id="ARBA00022989"/>
    </source>
</evidence>
<dbReference type="RefSeq" id="WP_092568696.1">
    <property type="nucleotide sequence ID" value="NZ_BMXH01000004.1"/>
</dbReference>
<dbReference type="NCBIfam" id="TIGR00786">
    <property type="entry name" value="dctM"/>
    <property type="match status" value="1"/>
</dbReference>
<evidence type="ECO:0000313" key="10">
    <source>
        <dbReference type="Proteomes" id="UP000198500"/>
    </source>
</evidence>
<keyword evidence="7" id="KW-0813">Transport</keyword>
<accession>A0A1H2X4K9</accession>
<evidence type="ECO:0000256" key="3">
    <source>
        <dbReference type="ARBA" id="ARBA00022519"/>
    </source>
</evidence>
<comment type="similarity">
    <text evidence="7">Belongs to the TRAP transporter large permease family.</text>
</comment>
<feature type="transmembrane region" description="Helical" evidence="7">
    <location>
        <begin position="313"/>
        <end position="339"/>
    </location>
</feature>
<reference evidence="9 10" key="1">
    <citation type="submission" date="2016-10" db="EMBL/GenBank/DDBJ databases">
        <authorList>
            <person name="de Groot N.N."/>
        </authorList>
    </citation>
    <scope>NUCLEOTIDE SEQUENCE [LARGE SCALE GENOMIC DNA]</scope>
    <source>
        <strain evidence="9 10">DSM 19219</strain>
    </source>
</reference>
<name>A0A1H2X4K9_9GAMM</name>
<feature type="transmembrane region" description="Helical" evidence="7">
    <location>
        <begin position="136"/>
        <end position="162"/>
    </location>
</feature>
<proteinExistence type="inferred from homology"/>
<evidence type="ECO:0000259" key="8">
    <source>
        <dbReference type="Pfam" id="PF06808"/>
    </source>
</evidence>
<keyword evidence="4 7" id="KW-0812">Transmembrane</keyword>
<evidence type="ECO:0000256" key="6">
    <source>
        <dbReference type="ARBA" id="ARBA00023136"/>
    </source>
</evidence>
<dbReference type="EMBL" id="FNNI01000003">
    <property type="protein sequence ID" value="SDW87755.1"/>
    <property type="molecule type" value="Genomic_DNA"/>
</dbReference>
<keyword evidence="2" id="KW-1003">Cell membrane</keyword>
<keyword evidence="3 7" id="KW-0997">Cell inner membrane</keyword>
<comment type="subunit">
    <text evidence="7">The complex comprises the extracytoplasmic solute receptor protein and the two transmembrane proteins.</text>
</comment>
<feature type="transmembrane region" description="Helical" evidence="7">
    <location>
        <begin position="55"/>
        <end position="72"/>
    </location>
</feature>
<feature type="domain" description="TRAP C4-dicarboxylate transport system permease DctM subunit" evidence="8">
    <location>
        <begin position="11"/>
        <end position="415"/>
    </location>
</feature>
<dbReference type="OrthoDB" id="9796052at2"/>
<comment type="function">
    <text evidence="7">Part of the tripartite ATP-independent periplasmic (TRAP) transport system.</text>
</comment>